<organism evidence="2 3">
    <name type="scientific">Achromobacter pestifer</name>
    <dbReference type="NCBI Taxonomy" id="1353889"/>
    <lineage>
        <taxon>Bacteria</taxon>
        <taxon>Pseudomonadati</taxon>
        <taxon>Pseudomonadota</taxon>
        <taxon>Betaproteobacteria</taxon>
        <taxon>Burkholderiales</taxon>
        <taxon>Alcaligenaceae</taxon>
        <taxon>Achromobacter</taxon>
    </lineage>
</organism>
<protein>
    <recommendedName>
        <fullName evidence="4">Tyr recombinase domain-containing protein</fullName>
    </recommendedName>
</protein>
<dbReference type="SUPFAM" id="SSF56349">
    <property type="entry name" value="DNA breaking-rejoining enzymes"/>
    <property type="match status" value="1"/>
</dbReference>
<dbReference type="InterPro" id="IPR013762">
    <property type="entry name" value="Integrase-like_cat_sf"/>
</dbReference>
<dbReference type="Gene3D" id="1.10.443.10">
    <property type="entry name" value="Intergrase catalytic core"/>
    <property type="match status" value="1"/>
</dbReference>
<gene>
    <name evidence="2" type="ORF">LMG3431_01537</name>
</gene>
<keyword evidence="1" id="KW-0233">DNA recombination</keyword>
<dbReference type="GO" id="GO:0015074">
    <property type="term" value="P:DNA integration"/>
    <property type="evidence" value="ECO:0007669"/>
    <property type="project" value="InterPro"/>
</dbReference>
<reference evidence="2 3" key="1">
    <citation type="submission" date="2020-04" db="EMBL/GenBank/DDBJ databases">
        <authorList>
            <person name="De Canck E."/>
        </authorList>
    </citation>
    <scope>NUCLEOTIDE SEQUENCE [LARGE SCALE GENOMIC DNA]</scope>
    <source>
        <strain evidence="2 3">LMG 3431</strain>
    </source>
</reference>
<proteinExistence type="predicted"/>
<dbReference type="EMBL" id="CADIJX010000002">
    <property type="protein sequence ID" value="CAB3635609.1"/>
    <property type="molecule type" value="Genomic_DNA"/>
</dbReference>
<name>A0A6S6YXW6_9BURK</name>
<accession>A0A6S6YXW6</accession>
<dbReference type="AlphaFoldDB" id="A0A6S6YXW6"/>
<dbReference type="Proteomes" id="UP000494108">
    <property type="component" value="Unassembled WGS sequence"/>
</dbReference>
<dbReference type="GO" id="GO:0003677">
    <property type="term" value="F:DNA binding"/>
    <property type="evidence" value="ECO:0007669"/>
    <property type="project" value="InterPro"/>
</dbReference>
<evidence type="ECO:0000313" key="3">
    <source>
        <dbReference type="Proteomes" id="UP000494108"/>
    </source>
</evidence>
<evidence type="ECO:0000313" key="2">
    <source>
        <dbReference type="EMBL" id="CAB3635609.1"/>
    </source>
</evidence>
<dbReference type="InterPro" id="IPR011010">
    <property type="entry name" value="DNA_brk_join_enz"/>
</dbReference>
<evidence type="ECO:0000256" key="1">
    <source>
        <dbReference type="ARBA" id="ARBA00023172"/>
    </source>
</evidence>
<sequence length="222" mass="26089">MIGFAPKMIAADNDARTPIFILNTDELPCEVSSVTSLPEWDTRTAAPPSRQVAKWNFWSCGKSTWRPLAFQWDLPRPRSVTRCAKGRSNERRRRAKLFAEFAQLDRPARDGESAIPESMFVLTNRDGQPVTEQRFKALWSKIMADWVAVPDRERFTSHDLRAYYMTVLLGRDENPETPQIRRRRGIFTSADEWWRSRAARDRYHQMLFAPPFHKWHKRKKPL</sequence>
<evidence type="ECO:0008006" key="4">
    <source>
        <dbReference type="Google" id="ProtNLM"/>
    </source>
</evidence>
<keyword evidence="3" id="KW-1185">Reference proteome</keyword>
<dbReference type="GO" id="GO:0006310">
    <property type="term" value="P:DNA recombination"/>
    <property type="evidence" value="ECO:0007669"/>
    <property type="project" value="UniProtKB-KW"/>
</dbReference>